<dbReference type="RefSeq" id="WP_188320979.1">
    <property type="nucleotide sequence ID" value="NZ_CP060203.1"/>
</dbReference>
<dbReference type="Proteomes" id="UP000516438">
    <property type="component" value="Chromosome"/>
</dbReference>
<dbReference type="PANTHER" id="PTHR35797">
    <property type="entry name" value="PROTEASE-RELATED"/>
    <property type="match status" value="1"/>
</dbReference>
<feature type="domain" description="CAAX prenyl protease 2/Lysostaphin resistance protein A-like" evidence="2">
    <location>
        <begin position="110"/>
        <end position="203"/>
    </location>
</feature>
<dbReference type="GO" id="GO:0080120">
    <property type="term" value="P:CAAX-box protein maturation"/>
    <property type="evidence" value="ECO:0007669"/>
    <property type="project" value="UniProtKB-ARBA"/>
</dbReference>
<feature type="transmembrane region" description="Helical" evidence="1">
    <location>
        <begin position="49"/>
        <end position="67"/>
    </location>
</feature>
<dbReference type="AlphaFoldDB" id="A0A7H1DVR4"/>
<dbReference type="GO" id="GO:0006508">
    <property type="term" value="P:proteolysis"/>
    <property type="evidence" value="ECO:0007669"/>
    <property type="project" value="UniProtKB-KW"/>
</dbReference>
<protein>
    <submittedName>
        <fullName evidence="3">CPBP family intramembrane metalloprotease</fullName>
    </submittedName>
</protein>
<feature type="transmembrane region" description="Helical" evidence="1">
    <location>
        <begin position="140"/>
        <end position="161"/>
    </location>
</feature>
<accession>A0A7H1DVR4</accession>
<feature type="transmembrane region" description="Helical" evidence="1">
    <location>
        <begin position="209"/>
        <end position="225"/>
    </location>
</feature>
<dbReference type="InterPro" id="IPR003675">
    <property type="entry name" value="Rce1/LyrA-like_dom"/>
</dbReference>
<keyword evidence="3" id="KW-0482">Metalloprotease</keyword>
<feature type="transmembrane region" description="Helical" evidence="1">
    <location>
        <begin position="12"/>
        <end position="29"/>
    </location>
</feature>
<feature type="transmembrane region" description="Helical" evidence="1">
    <location>
        <begin position="79"/>
        <end position="97"/>
    </location>
</feature>
<dbReference type="InterPro" id="IPR042150">
    <property type="entry name" value="MmRce1-like"/>
</dbReference>
<evidence type="ECO:0000256" key="1">
    <source>
        <dbReference type="SAM" id="Phobius"/>
    </source>
</evidence>
<keyword evidence="3" id="KW-0645">Protease</keyword>
<proteinExistence type="predicted"/>
<feature type="transmembrane region" description="Helical" evidence="1">
    <location>
        <begin position="109"/>
        <end position="128"/>
    </location>
</feature>
<dbReference type="GO" id="GO:0004175">
    <property type="term" value="F:endopeptidase activity"/>
    <property type="evidence" value="ECO:0007669"/>
    <property type="project" value="UniProtKB-ARBA"/>
</dbReference>
<gene>
    <name evidence="3" type="ORF">H0S70_12100</name>
</gene>
<dbReference type="EMBL" id="CP060203">
    <property type="protein sequence ID" value="QNS41072.1"/>
    <property type="molecule type" value="Genomic_DNA"/>
</dbReference>
<dbReference type="KEGG" id="cmaq:H0S70_12100"/>
<evidence type="ECO:0000259" key="2">
    <source>
        <dbReference type="Pfam" id="PF02517"/>
    </source>
</evidence>
<name>A0A7H1DVR4_9FLAO</name>
<keyword evidence="4" id="KW-1185">Reference proteome</keyword>
<keyword evidence="3" id="KW-0378">Hydrolase</keyword>
<keyword evidence="1" id="KW-0812">Transmembrane</keyword>
<dbReference type="GO" id="GO:0008237">
    <property type="term" value="F:metallopeptidase activity"/>
    <property type="evidence" value="ECO:0007669"/>
    <property type="project" value="UniProtKB-KW"/>
</dbReference>
<keyword evidence="1" id="KW-1133">Transmembrane helix</keyword>
<dbReference type="Pfam" id="PF02517">
    <property type="entry name" value="Rce1-like"/>
    <property type="match status" value="1"/>
</dbReference>
<keyword evidence="1" id="KW-0472">Membrane</keyword>
<dbReference type="PANTHER" id="PTHR35797:SF1">
    <property type="entry name" value="PROTEASE"/>
    <property type="match status" value="1"/>
</dbReference>
<reference evidence="3 4" key="1">
    <citation type="submission" date="2020-07" db="EMBL/GenBank/DDBJ databases">
        <title>Complete genome and description of Chryseobacterium manosquense strain Marseille-Q2069 sp. nov.</title>
        <authorList>
            <person name="Boxberger M."/>
        </authorList>
    </citation>
    <scope>NUCLEOTIDE SEQUENCE [LARGE SCALE GENOMIC DNA]</scope>
    <source>
        <strain evidence="3 4">Marseille-Q2069</strain>
    </source>
</reference>
<evidence type="ECO:0000313" key="3">
    <source>
        <dbReference type="EMBL" id="QNS41072.1"/>
    </source>
</evidence>
<feature type="transmembrane region" description="Helical" evidence="1">
    <location>
        <begin position="167"/>
        <end position="188"/>
    </location>
</feature>
<organism evidence="3 4">
    <name type="scientific">Chryseobacterium manosquense</name>
    <dbReference type="NCBI Taxonomy" id="2754694"/>
    <lineage>
        <taxon>Bacteria</taxon>
        <taxon>Pseudomonadati</taxon>
        <taxon>Bacteroidota</taxon>
        <taxon>Flavobacteriia</taxon>
        <taxon>Flavobacteriales</taxon>
        <taxon>Weeksellaceae</taxon>
        <taxon>Chryseobacterium group</taxon>
        <taxon>Chryseobacterium</taxon>
    </lineage>
</organism>
<sequence length="235" mass="27800">MNELKKVNWFKISSFYLLILIITFLARKLPNILQLLFQNFTDVHLPWNFNHGFAILIVTLFFYKFYSSKKSEISFLGNNKFKSLIFPIALFIGYSFYGIKNDQGINEHLWAFLFCSFTIIYNLMEEYTWRGYLIENLNKVNLFLKSLISGIFWAVWHLLIFKDFEQYGGFGIFLVFCVIFSLLLTFSIEKSKALIVPASIHTLLIRNNIVTLICLILYLIVLFTWNKKIEHNNYS</sequence>
<evidence type="ECO:0000313" key="4">
    <source>
        <dbReference type="Proteomes" id="UP000516438"/>
    </source>
</evidence>